<comment type="similarity">
    <text evidence="10 11">Belongs to the TonB-dependent receptor family.</text>
</comment>
<name>A0A095ZJ25_9BACT</name>
<evidence type="ECO:0000256" key="3">
    <source>
        <dbReference type="ARBA" id="ARBA00022452"/>
    </source>
</evidence>
<dbReference type="GO" id="GO:0044718">
    <property type="term" value="P:siderophore transmembrane transport"/>
    <property type="evidence" value="ECO:0007669"/>
    <property type="project" value="TreeGrafter"/>
</dbReference>
<dbReference type="Pfam" id="PF00593">
    <property type="entry name" value="TonB_dep_Rec_b-barrel"/>
    <property type="match status" value="1"/>
</dbReference>
<sequence length="942" mass="104165">MIHLKREANLLTITSLVAFQSLTHLPAFANPDTRAMMLTDDDHANVHSEMVDTMRFNSPISLDEVVVTEQGGAIERRRLSSNVTKISGKDLQKLTVGRMDEMLRNAIPGVQFSLLGAQPGSTSVIKARGLSSAFSNSTPIIYVDGVRTDNLNTGAILNYSKKGYGAQPYTIGDMPMGEMAASSALSDISMENIDHIEYVSGGAATTLYGSDAANGVIQIFTKKGSSDGFHASASVDMGWDRATTQFYHFRRTADLLNQTGFEQRYRLSLAGGNSKYGYSLGANMMENTGVVLHNNNAHKRYDLRFGSRAQLTTQLEYQNSFGFVADDYNRSRNGNQGFYTGLWFTEGSASSRFKFTDAKGHEQRYPADIDAADGETFEKMRAFVDKAEALQHYRESTKHFQTSHTLLYKPLPQLTIKGVFGIDYRANNNKEIVTNEYLIHIGEKHVGTTDAGRVNNFDRNYFGLTADINAQYKFYAANRLSNVLTAGFQYFNTHDRQAIYRGTNVRDGAKVMSGAGSVQADEWLNFLHSYGFYAQNNIGLFNKYYLDLGARVDYNTAFGDNVKWQFYPKLGLSYVMSDEPFLAPLVSSGMLSMLRVFCNYGVAGSYPPPFAYQRTISVTGYQGKQAGTFGQFGNPDLGPEKKHSFEVGFESSFLHDIATLSFTYYHSVTKGALFTVPTLPSAGRSASYLANIGEISNLGVEMALALNIVRTKDWQATLRTAVNTNRNRVLSAGGTVPFSIGGFGPETIQTAVEEGKPVGFLRGNKAVLNADGTLKEVLRMQDLGSTIPTCYGNVSLDVHYKNCSLWMSSDYQTGSYVHSFDRQFRFQKGLKDNVVPQKALMGRKQKDAWLNFTNYFVEKADFFKVRNVGLSYLYHLKGSRPVVKSVLFSMSVNNPLNFTAASVDPEAVISGAHSQGAVASGGLNYATYSLPRQYVFSLKFNL</sequence>
<evidence type="ECO:0000259" key="13">
    <source>
        <dbReference type="Pfam" id="PF00593"/>
    </source>
</evidence>
<evidence type="ECO:0000256" key="10">
    <source>
        <dbReference type="PROSITE-ProRule" id="PRU01360"/>
    </source>
</evidence>
<dbReference type="PROSITE" id="PS52016">
    <property type="entry name" value="TONB_DEPENDENT_REC_3"/>
    <property type="match status" value="1"/>
</dbReference>
<dbReference type="InterPro" id="IPR039426">
    <property type="entry name" value="TonB-dep_rcpt-like"/>
</dbReference>
<evidence type="ECO:0000256" key="6">
    <source>
        <dbReference type="ARBA" id="ARBA00023077"/>
    </source>
</evidence>
<keyword evidence="6 11" id="KW-0798">TonB box</keyword>
<evidence type="ECO:0000313" key="15">
    <source>
        <dbReference type="EMBL" id="KGF34750.1"/>
    </source>
</evidence>
<comment type="caution">
    <text evidence="15">The sequence shown here is derived from an EMBL/GenBank/DDBJ whole genome shotgun (WGS) entry which is preliminary data.</text>
</comment>
<evidence type="ECO:0000256" key="4">
    <source>
        <dbReference type="ARBA" id="ARBA00022692"/>
    </source>
</evidence>
<protein>
    <submittedName>
        <fullName evidence="15">TonB-dependent receptor</fullName>
    </submittedName>
</protein>
<dbReference type="GO" id="GO:0009279">
    <property type="term" value="C:cell outer membrane"/>
    <property type="evidence" value="ECO:0007669"/>
    <property type="project" value="UniProtKB-SubCell"/>
</dbReference>
<dbReference type="InterPro" id="IPR000531">
    <property type="entry name" value="Beta-barrel_TonB"/>
</dbReference>
<feature type="chain" id="PRO_5001923686" evidence="12">
    <location>
        <begin position="30"/>
        <end position="942"/>
    </location>
</feature>
<gene>
    <name evidence="15" type="ORF">HMPREF2137_06170</name>
</gene>
<dbReference type="Gene3D" id="2.170.130.10">
    <property type="entry name" value="TonB-dependent receptor, plug domain"/>
    <property type="match status" value="1"/>
</dbReference>
<dbReference type="Pfam" id="PF07715">
    <property type="entry name" value="Plug"/>
    <property type="match status" value="1"/>
</dbReference>
<dbReference type="PANTHER" id="PTHR30069">
    <property type="entry name" value="TONB-DEPENDENT OUTER MEMBRANE RECEPTOR"/>
    <property type="match status" value="1"/>
</dbReference>
<evidence type="ECO:0000256" key="2">
    <source>
        <dbReference type="ARBA" id="ARBA00022448"/>
    </source>
</evidence>
<dbReference type="Proteomes" id="UP000029556">
    <property type="component" value="Unassembled WGS sequence"/>
</dbReference>
<evidence type="ECO:0000256" key="7">
    <source>
        <dbReference type="ARBA" id="ARBA00023136"/>
    </source>
</evidence>
<keyword evidence="7 10" id="KW-0472">Membrane</keyword>
<feature type="domain" description="TonB-dependent receptor-like beta-barrel" evidence="13">
    <location>
        <begin position="414"/>
        <end position="723"/>
    </location>
</feature>
<keyword evidence="2 10" id="KW-0813">Transport</keyword>
<keyword evidence="5 12" id="KW-0732">Signal</keyword>
<dbReference type="InterPro" id="IPR036942">
    <property type="entry name" value="Beta-barrel_TonB_sf"/>
</dbReference>
<evidence type="ECO:0000256" key="5">
    <source>
        <dbReference type="ARBA" id="ARBA00022729"/>
    </source>
</evidence>
<evidence type="ECO:0000259" key="14">
    <source>
        <dbReference type="Pfam" id="PF07715"/>
    </source>
</evidence>
<reference evidence="15 16" key="1">
    <citation type="submission" date="2014-07" db="EMBL/GenBank/DDBJ databases">
        <authorList>
            <person name="McCorrison J."/>
            <person name="Sanka R."/>
            <person name="Torralba M."/>
            <person name="Gillis M."/>
            <person name="Haft D.H."/>
            <person name="Methe B."/>
            <person name="Sutton G."/>
            <person name="Nelson K.E."/>
        </authorList>
    </citation>
    <scope>NUCLEOTIDE SEQUENCE [LARGE SCALE GENOMIC DNA]</scope>
    <source>
        <strain evidence="15 16">DNF00853</strain>
    </source>
</reference>
<dbReference type="GO" id="GO:0015344">
    <property type="term" value="F:siderophore uptake transmembrane transporter activity"/>
    <property type="evidence" value="ECO:0007669"/>
    <property type="project" value="TreeGrafter"/>
</dbReference>
<dbReference type="InterPro" id="IPR012910">
    <property type="entry name" value="Plug_dom"/>
</dbReference>
<dbReference type="SUPFAM" id="SSF56935">
    <property type="entry name" value="Porins"/>
    <property type="match status" value="1"/>
</dbReference>
<accession>A0A095ZJ25</accession>
<feature type="signal peptide" evidence="12">
    <location>
        <begin position="1"/>
        <end position="29"/>
    </location>
</feature>
<dbReference type="Gene3D" id="2.40.170.20">
    <property type="entry name" value="TonB-dependent receptor, beta-barrel domain"/>
    <property type="match status" value="1"/>
</dbReference>
<feature type="domain" description="TonB-dependent receptor plug" evidence="14">
    <location>
        <begin position="77"/>
        <end position="216"/>
    </location>
</feature>
<comment type="subcellular location">
    <subcellularLocation>
        <location evidence="1 10">Cell outer membrane</location>
        <topology evidence="1 10">Multi-pass membrane protein</topology>
    </subcellularLocation>
</comment>
<keyword evidence="4 10" id="KW-0812">Transmembrane</keyword>
<evidence type="ECO:0000256" key="9">
    <source>
        <dbReference type="ARBA" id="ARBA00023237"/>
    </source>
</evidence>
<evidence type="ECO:0000256" key="1">
    <source>
        <dbReference type="ARBA" id="ARBA00004571"/>
    </source>
</evidence>
<dbReference type="EMBL" id="JRNN01000064">
    <property type="protein sequence ID" value="KGF34750.1"/>
    <property type="molecule type" value="Genomic_DNA"/>
</dbReference>
<keyword evidence="8 15" id="KW-0675">Receptor</keyword>
<dbReference type="RefSeq" id="WP_197052229.1">
    <property type="nucleotide sequence ID" value="NZ_JRNN01000064.1"/>
</dbReference>
<proteinExistence type="inferred from homology"/>
<dbReference type="AlphaFoldDB" id="A0A095ZJ25"/>
<dbReference type="PANTHER" id="PTHR30069:SF29">
    <property type="entry name" value="HEMOGLOBIN AND HEMOGLOBIN-HAPTOGLOBIN-BINDING PROTEIN 1-RELATED"/>
    <property type="match status" value="1"/>
</dbReference>
<keyword evidence="9 10" id="KW-0998">Cell outer membrane</keyword>
<organism evidence="15 16">
    <name type="scientific">Hoylesella buccalis DNF00853</name>
    <dbReference type="NCBI Taxonomy" id="1401074"/>
    <lineage>
        <taxon>Bacteria</taxon>
        <taxon>Pseudomonadati</taxon>
        <taxon>Bacteroidota</taxon>
        <taxon>Bacteroidia</taxon>
        <taxon>Bacteroidales</taxon>
        <taxon>Prevotellaceae</taxon>
        <taxon>Hoylesella</taxon>
    </lineage>
</organism>
<keyword evidence="3 10" id="KW-1134">Transmembrane beta strand</keyword>
<evidence type="ECO:0000256" key="12">
    <source>
        <dbReference type="SAM" id="SignalP"/>
    </source>
</evidence>
<evidence type="ECO:0000256" key="8">
    <source>
        <dbReference type="ARBA" id="ARBA00023170"/>
    </source>
</evidence>
<dbReference type="InterPro" id="IPR037066">
    <property type="entry name" value="Plug_dom_sf"/>
</dbReference>
<evidence type="ECO:0000256" key="11">
    <source>
        <dbReference type="RuleBase" id="RU003357"/>
    </source>
</evidence>
<evidence type="ECO:0000313" key="16">
    <source>
        <dbReference type="Proteomes" id="UP000029556"/>
    </source>
</evidence>